<dbReference type="SMART" id="SM00516">
    <property type="entry name" value="SEC14"/>
    <property type="match status" value="1"/>
</dbReference>
<proteinExistence type="predicted"/>
<dbReference type="Pfam" id="PF00650">
    <property type="entry name" value="CRAL_TRIO"/>
    <property type="match status" value="1"/>
</dbReference>
<evidence type="ECO:0000313" key="2">
    <source>
        <dbReference type="EMBL" id="CAD9670536.1"/>
    </source>
</evidence>
<protein>
    <recommendedName>
        <fullName evidence="1">CRAL-TRIO domain-containing protein</fullName>
    </recommendedName>
</protein>
<dbReference type="SUPFAM" id="SSF52087">
    <property type="entry name" value="CRAL/TRIO domain"/>
    <property type="match status" value="1"/>
</dbReference>
<reference evidence="2" key="1">
    <citation type="submission" date="2021-01" db="EMBL/GenBank/DDBJ databases">
        <authorList>
            <person name="Corre E."/>
            <person name="Pelletier E."/>
            <person name="Niang G."/>
            <person name="Scheremetjew M."/>
            <person name="Finn R."/>
            <person name="Kale V."/>
            <person name="Holt S."/>
            <person name="Cochrane G."/>
            <person name="Meng A."/>
            <person name="Brown T."/>
            <person name="Cohen L."/>
        </authorList>
    </citation>
    <scope>NUCLEOTIDE SEQUENCE</scope>
    <source>
        <strain evidence="2">NY070348D</strain>
    </source>
</reference>
<accession>A0A7S2RHW3</accession>
<dbReference type="InterPro" id="IPR001251">
    <property type="entry name" value="CRAL-TRIO_dom"/>
</dbReference>
<evidence type="ECO:0000259" key="1">
    <source>
        <dbReference type="PROSITE" id="PS50191"/>
    </source>
</evidence>
<sequence>MQEATLASKFSIFSSVVRTNVTSDNGSILVKFVFGAVAGRFVRWVGLCASGRASGFHLDDWESAETMLFTVCILISSTVFYLVCGKLFFSPLPTVTLKVDEGTEVCLNEPMKETNDNGKAVTKPKLNMGPPSTRSLQSYSSSGAVYKGHGEFWTIPVVELTQEQEALVKKTNEYYFGPDADKEKKRVAMETVVNGDIRETCIKMLTARQWNFENMVKMVDDMIEWRIKENIGNILYEDLGDEIRTLVRAQLNDGFCGVCRNGYPVYIMLAGEMDMGPLKPVLPQVVRYHIQVMEYNRKAYYKHISQTTGHSADKVTLVLDLKNFGGHNVRPSFWDVCSAISAIDSPYYFEWLHKVCIINAGLFFKIFWRTASPMLEPSTKKKFHVIPVKELEEHIPLCQLPERFGGELPNEGSFCTKLHPWTKHYDKMDEYLRNLRKRSKRRHSD</sequence>
<dbReference type="AlphaFoldDB" id="A0A7S2RHW3"/>
<dbReference type="PROSITE" id="PS50191">
    <property type="entry name" value="CRAL_TRIO"/>
    <property type="match status" value="1"/>
</dbReference>
<dbReference type="PANTHER" id="PTHR45657:SF1">
    <property type="entry name" value="CRAL-TRIO DOMAIN-CONTAINING PROTEIN YKL091C-RELATED"/>
    <property type="match status" value="1"/>
</dbReference>
<dbReference type="InterPro" id="IPR051026">
    <property type="entry name" value="PI/PC_transfer"/>
</dbReference>
<organism evidence="2">
    <name type="scientific">Mucochytrium quahogii</name>
    <dbReference type="NCBI Taxonomy" id="96639"/>
    <lineage>
        <taxon>Eukaryota</taxon>
        <taxon>Sar</taxon>
        <taxon>Stramenopiles</taxon>
        <taxon>Bigyra</taxon>
        <taxon>Labyrinthulomycetes</taxon>
        <taxon>Thraustochytrida</taxon>
        <taxon>Thraustochytriidae</taxon>
        <taxon>Mucochytrium</taxon>
    </lineage>
</organism>
<dbReference type="CDD" id="cd00170">
    <property type="entry name" value="SEC14"/>
    <property type="match status" value="1"/>
</dbReference>
<dbReference type="Gene3D" id="3.40.525.10">
    <property type="entry name" value="CRAL-TRIO lipid binding domain"/>
    <property type="match status" value="1"/>
</dbReference>
<dbReference type="InterPro" id="IPR036865">
    <property type="entry name" value="CRAL-TRIO_dom_sf"/>
</dbReference>
<dbReference type="PANTHER" id="PTHR45657">
    <property type="entry name" value="CRAL-TRIO DOMAIN-CONTAINING PROTEIN YKL091C-RELATED"/>
    <property type="match status" value="1"/>
</dbReference>
<name>A0A7S2RHW3_9STRA</name>
<feature type="domain" description="CRAL-TRIO" evidence="1">
    <location>
        <begin position="243"/>
        <end position="412"/>
    </location>
</feature>
<dbReference type="EMBL" id="HBHK01005449">
    <property type="protein sequence ID" value="CAD9670536.1"/>
    <property type="molecule type" value="Transcribed_RNA"/>
</dbReference>
<gene>
    <name evidence="2" type="ORF">QSP1433_LOCUS3216</name>
</gene>